<evidence type="ECO:0000256" key="1">
    <source>
        <dbReference type="SAM" id="SignalP"/>
    </source>
</evidence>
<dbReference type="STRING" id="6239.K02A6.1.1"/>
<dbReference type="PaxDb" id="6239-K02A6.1"/>
<dbReference type="EMBL" id="BX284606">
    <property type="protein sequence ID" value="CCD67570.1"/>
    <property type="molecule type" value="Genomic_DNA"/>
</dbReference>
<dbReference type="HOGENOM" id="CLU_2456809_0_0_1"/>
<keyword evidence="1" id="KW-0732">Signal</keyword>
<gene>
    <name evidence="2 4" type="primary">nlp-90</name>
    <name evidence="2" type="ORF">CELE_K02A6.1</name>
    <name evidence="4" type="ORF">K02A6.1</name>
</gene>
<proteinExistence type="predicted"/>
<organism evidence="2 3">
    <name type="scientific">Caenorhabditis elegans</name>
    <dbReference type="NCBI Taxonomy" id="6239"/>
    <lineage>
        <taxon>Eukaryota</taxon>
        <taxon>Metazoa</taxon>
        <taxon>Ecdysozoa</taxon>
        <taxon>Nematoda</taxon>
        <taxon>Chromadorea</taxon>
        <taxon>Rhabditida</taxon>
        <taxon>Rhabditina</taxon>
        <taxon>Rhabditomorpha</taxon>
        <taxon>Rhabditoidea</taxon>
        <taxon>Rhabditidae</taxon>
        <taxon>Peloderinae</taxon>
        <taxon>Caenorhabditis</taxon>
    </lineage>
</organism>
<reference evidence="2 3" key="1">
    <citation type="journal article" date="1998" name="Science">
        <title>Genome sequence of the nematode C. elegans: a platform for investigating biology.</title>
        <authorList>
            <consortium name="The C. elegans sequencing consortium"/>
            <person name="Sulson J.E."/>
            <person name="Waterston R."/>
        </authorList>
    </citation>
    <scope>NUCLEOTIDE SEQUENCE [LARGE SCALE GENOMIC DNA]</scope>
    <source>
        <strain evidence="2 3">Bristol N2</strain>
    </source>
</reference>
<dbReference type="PIR" id="T16515">
    <property type="entry name" value="T16515"/>
</dbReference>
<dbReference type="KEGG" id="cel:CELE_K02A6.1"/>
<dbReference type="CTD" id="186861"/>
<accession>Q21110</accession>
<sequence length="94" mass="11102">MLRTLIIFACVFMLTSASLLEHPCRVHRIKRPDFHFKRNCFFSPAQCILENFPKSSNLIPMLSIFEDKSLTTIYSKMTRSNNMPFFFRLQEIGH</sequence>
<dbReference type="WormBase" id="K02A6.1">
    <property type="protein sequence ID" value="CE02793"/>
    <property type="gene ID" value="WBGene00019292"/>
    <property type="gene designation" value="nlp-90"/>
</dbReference>
<dbReference type="Proteomes" id="UP000001940">
    <property type="component" value="Chromosome X"/>
</dbReference>
<evidence type="ECO:0000313" key="4">
    <source>
        <dbReference type="WormBase" id="K02A6.1"/>
    </source>
</evidence>
<dbReference type="RefSeq" id="NP_509386.1">
    <property type="nucleotide sequence ID" value="NM_076985.1"/>
</dbReference>
<evidence type="ECO:0000313" key="3">
    <source>
        <dbReference type="Proteomes" id="UP000001940"/>
    </source>
</evidence>
<dbReference type="GeneID" id="186861"/>
<dbReference type="InParanoid" id="Q21110"/>
<keyword evidence="3" id="KW-1185">Reference proteome</keyword>
<dbReference type="UCSC" id="K02A6.1">
    <property type="organism name" value="c. elegans"/>
</dbReference>
<dbReference type="FunCoup" id="Q21110">
    <property type="interactions" value="80"/>
</dbReference>
<dbReference type="AGR" id="WB:WBGene00019292"/>
<feature type="chain" id="PRO_5004199347" evidence="1">
    <location>
        <begin position="18"/>
        <end position="94"/>
    </location>
</feature>
<dbReference type="AlphaFoldDB" id="Q21110"/>
<feature type="signal peptide" evidence="1">
    <location>
        <begin position="1"/>
        <end position="17"/>
    </location>
</feature>
<name>Q21110_CAEEL</name>
<evidence type="ECO:0000313" key="2">
    <source>
        <dbReference type="EMBL" id="CCD67570.1"/>
    </source>
</evidence>
<dbReference type="OrthoDB" id="5832700at2759"/>
<dbReference type="OMA" id="YAFERNC"/>
<protein>
    <submittedName>
        <fullName evidence="2">Secreted protein</fullName>
    </submittedName>
</protein>